<proteinExistence type="predicted"/>
<gene>
    <name evidence="1" type="ORF">MRATA1EN3_LOCUS4886</name>
</gene>
<reference evidence="1" key="1">
    <citation type="submission" date="2023-05" db="EMBL/GenBank/DDBJ databases">
        <authorList>
            <consortium name="ELIXIR-Norway"/>
        </authorList>
    </citation>
    <scope>NUCLEOTIDE SEQUENCE</scope>
</reference>
<accession>A0ACB0DZM2</accession>
<dbReference type="EMBL" id="OX596097">
    <property type="protein sequence ID" value="CAI9693673.1"/>
    <property type="molecule type" value="Genomic_DNA"/>
</dbReference>
<protein>
    <submittedName>
        <fullName evidence="1">Uncharacterized protein</fullName>
    </submittedName>
</protein>
<evidence type="ECO:0000313" key="2">
    <source>
        <dbReference type="Proteomes" id="UP001162501"/>
    </source>
</evidence>
<sequence>MHTPAVPLASDTPSSATSRPDEPEVLGRQNASSACVLGRSAINQRACKWGKHPPPRRSESGRAPRAGACVLCESRDSAQALRPLPRRRRAALPTSVCGYGSRAAASALFPESVRQQERAVVARPQGLAGRTQPGGLGA</sequence>
<dbReference type="Proteomes" id="UP001162501">
    <property type="component" value="Chromosome 13"/>
</dbReference>
<organism evidence="1 2">
    <name type="scientific">Rangifer tarandus platyrhynchus</name>
    <name type="common">Svalbard reindeer</name>
    <dbReference type="NCBI Taxonomy" id="3082113"/>
    <lineage>
        <taxon>Eukaryota</taxon>
        <taxon>Metazoa</taxon>
        <taxon>Chordata</taxon>
        <taxon>Craniata</taxon>
        <taxon>Vertebrata</taxon>
        <taxon>Euteleostomi</taxon>
        <taxon>Mammalia</taxon>
        <taxon>Eutheria</taxon>
        <taxon>Laurasiatheria</taxon>
        <taxon>Artiodactyla</taxon>
        <taxon>Ruminantia</taxon>
        <taxon>Pecora</taxon>
        <taxon>Cervidae</taxon>
        <taxon>Odocoileinae</taxon>
        <taxon>Rangifer</taxon>
    </lineage>
</organism>
<evidence type="ECO:0000313" key="1">
    <source>
        <dbReference type="EMBL" id="CAI9693673.1"/>
    </source>
</evidence>
<name>A0ACB0DZM2_RANTA</name>